<dbReference type="AlphaFoldDB" id="A0A498PZH4"/>
<dbReference type="Proteomes" id="UP000273307">
    <property type="component" value="Unassembled WGS sequence"/>
</dbReference>
<accession>A0A498PZH4</accession>
<organism evidence="1 2">
    <name type="scientific">Mycobacterium attenuatum</name>
    <dbReference type="NCBI Taxonomy" id="2341086"/>
    <lineage>
        <taxon>Bacteria</taxon>
        <taxon>Bacillati</taxon>
        <taxon>Actinomycetota</taxon>
        <taxon>Actinomycetes</taxon>
        <taxon>Mycobacteriales</taxon>
        <taxon>Mycobacteriaceae</taxon>
        <taxon>Mycobacterium</taxon>
    </lineage>
</organism>
<evidence type="ECO:0000313" key="2">
    <source>
        <dbReference type="Proteomes" id="UP000273307"/>
    </source>
</evidence>
<proteinExistence type="predicted"/>
<gene>
    <name evidence="1" type="ORF">LAUMK136_02063</name>
</gene>
<sequence length="102" mass="11145">MPRTRSGVTPIDMIEIMFEDGAPGSAALDLLRPAQWVTAVERAYRQESALTARRLSYVAALLRHRSAAERRDSDLAYATVDGARADVRRGSGGVECIGVQRN</sequence>
<keyword evidence="2" id="KW-1185">Reference proteome</keyword>
<reference evidence="1 2" key="1">
    <citation type="submission" date="2018-09" db="EMBL/GenBank/DDBJ databases">
        <authorList>
            <person name="Tagini F."/>
        </authorList>
    </citation>
    <scope>NUCLEOTIDE SEQUENCE [LARGE SCALE GENOMIC DNA]</scope>
    <source>
        <strain evidence="1 2">MK136</strain>
    </source>
</reference>
<dbReference type="EMBL" id="UPHP01000045">
    <property type="protein sequence ID" value="VBA37673.1"/>
    <property type="molecule type" value="Genomic_DNA"/>
</dbReference>
<name>A0A498PZH4_9MYCO</name>
<protein>
    <submittedName>
        <fullName evidence="1">Uncharacterized protein</fullName>
    </submittedName>
</protein>
<evidence type="ECO:0000313" key="1">
    <source>
        <dbReference type="EMBL" id="VBA37673.1"/>
    </source>
</evidence>